<dbReference type="SUPFAM" id="SSF46689">
    <property type="entry name" value="Homeodomain-like"/>
    <property type="match status" value="1"/>
</dbReference>
<evidence type="ECO:0000256" key="1">
    <source>
        <dbReference type="ARBA" id="ARBA00022553"/>
    </source>
</evidence>
<dbReference type="SUPFAM" id="SSF52172">
    <property type="entry name" value="CheY-like"/>
    <property type="match status" value="1"/>
</dbReference>
<keyword evidence="1 4" id="KW-0597">Phosphoprotein</keyword>
<dbReference type="Proteomes" id="UP000032900">
    <property type="component" value="Unassembled WGS sequence"/>
</dbReference>
<dbReference type="Gene3D" id="3.40.50.2300">
    <property type="match status" value="1"/>
</dbReference>
<dbReference type="InterPro" id="IPR001789">
    <property type="entry name" value="Sig_transdc_resp-reg_receiver"/>
</dbReference>
<keyword evidence="8" id="KW-1185">Reference proteome</keyword>
<evidence type="ECO:0000256" key="3">
    <source>
        <dbReference type="ARBA" id="ARBA00023163"/>
    </source>
</evidence>
<dbReference type="Pfam" id="PF00072">
    <property type="entry name" value="Response_reg"/>
    <property type="match status" value="1"/>
</dbReference>
<comment type="caution">
    <text evidence="7">The sequence shown here is derived from an EMBL/GenBank/DDBJ whole genome shotgun (WGS) entry which is preliminary data.</text>
</comment>
<dbReference type="InterPro" id="IPR018060">
    <property type="entry name" value="HTH_AraC"/>
</dbReference>
<dbReference type="GO" id="GO:0000155">
    <property type="term" value="F:phosphorelay sensor kinase activity"/>
    <property type="evidence" value="ECO:0007669"/>
    <property type="project" value="TreeGrafter"/>
</dbReference>
<organism evidence="7 8">
    <name type="scientific">Geofilum rubicundum JCM 15548</name>
    <dbReference type="NCBI Taxonomy" id="1236989"/>
    <lineage>
        <taxon>Bacteria</taxon>
        <taxon>Pseudomonadati</taxon>
        <taxon>Bacteroidota</taxon>
        <taxon>Bacteroidia</taxon>
        <taxon>Marinilabiliales</taxon>
        <taxon>Marinilabiliaceae</taxon>
        <taxon>Geofilum</taxon>
    </lineage>
</organism>
<feature type="modified residue" description="4-aspartylphosphate" evidence="4">
    <location>
        <position position="68"/>
    </location>
</feature>
<keyword evidence="3" id="KW-0804">Transcription</keyword>
<dbReference type="PROSITE" id="PS50110">
    <property type="entry name" value="RESPONSE_REGULATORY"/>
    <property type="match status" value="1"/>
</dbReference>
<sequence>MADEPCISRSDHATLKRHAFTILVIEDNPDLRGFIREGLGHFNVIEAADGEQGLLMVGEHLPDLIISDVLMPGKNGFELCRIVKAEEATSHIPVLLLTALGAVEHQRAGVDCGADDYMVKPFNLNILVGKVSNILTARARYREMLLKGVSEPGDESRVVKNAFIEQAEQLILRHLAQTGFGVEDLGRALHMSRSTLYRKISSFTGVSPVEFVRRVRLRKSCELLKQRPDLSIGEVA</sequence>
<evidence type="ECO:0000259" key="5">
    <source>
        <dbReference type="PROSITE" id="PS01124"/>
    </source>
</evidence>
<evidence type="ECO:0000256" key="2">
    <source>
        <dbReference type="ARBA" id="ARBA00023015"/>
    </source>
</evidence>
<dbReference type="PROSITE" id="PS01124">
    <property type="entry name" value="HTH_ARAC_FAMILY_2"/>
    <property type="match status" value="1"/>
</dbReference>
<gene>
    <name evidence="7" type="ORF">JCM15548_11014</name>
</gene>
<feature type="domain" description="HTH araC/xylS-type" evidence="5">
    <location>
        <begin position="165"/>
        <end position="236"/>
    </location>
</feature>
<evidence type="ECO:0000313" key="7">
    <source>
        <dbReference type="EMBL" id="GAO28879.1"/>
    </source>
</evidence>
<dbReference type="SMART" id="SM00342">
    <property type="entry name" value="HTH_ARAC"/>
    <property type="match status" value="1"/>
</dbReference>
<dbReference type="InterPro" id="IPR011006">
    <property type="entry name" value="CheY-like_superfamily"/>
</dbReference>
<evidence type="ECO:0000256" key="4">
    <source>
        <dbReference type="PROSITE-ProRule" id="PRU00169"/>
    </source>
</evidence>
<evidence type="ECO:0000259" key="6">
    <source>
        <dbReference type="PROSITE" id="PS50110"/>
    </source>
</evidence>
<dbReference type="STRING" id="1236989.JCM15548_11014"/>
<dbReference type="GO" id="GO:0043565">
    <property type="term" value="F:sequence-specific DNA binding"/>
    <property type="evidence" value="ECO:0007669"/>
    <property type="project" value="InterPro"/>
</dbReference>
<dbReference type="PANTHER" id="PTHR43547:SF2">
    <property type="entry name" value="HYBRID SIGNAL TRANSDUCTION HISTIDINE KINASE C"/>
    <property type="match status" value="1"/>
</dbReference>
<name>A0A0E9LUG2_9BACT</name>
<protein>
    <submittedName>
        <fullName evidence="7">Two-component response regulator</fullName>
    </submittedName>
</protein>
<keyword evidence="2" id="KW-0805">Transcription regulation</keyword>
<dbReference type="AlphaFoldDB" id="A0A0E9LUG2"/>
<dbReference type="CDD" id="cd17574">
    <property type="entry name" value="REC_OmpR"/>
    <property type="match status" value="1"/>
</dbReference>
<dbReference type="Gene3D" id="1.10.10.60">
    <property type="entry name" value="Homeodomain-like"/>
    <property type="match status" value="1"/>
</dbReference>
<dbReference type="GO" id="GO:0003700">
    <property type="term" value="F:DNA-binding transcription factor activity"/>
    <property type="evidence" value="ECO:0007669"/>
    <property type="project" value="InterPro"/>
</dbReference>
<dbReference type="PANTHER" id="PTHR43547">
    <property type="entry name" value="TWO-COMPONENT HISTIDINE KINASE"/>
    <property type="match status" value="1"/>
</dbReference>
<dbReference type="SMART" id="SM00448">
    <property type="entry name" value="REC"/>
    <property type="match status" value="1"/>
</dbReference>
<dbReference type="Pfam" id="PF12833">
    <property type="entry name" value="HTH_18"/>
    <property type="match status" value="1"/>
</dbReference>
<dbReference type="EMBL" id="BAZW01000005">
    <property type="protein sequence ID" value="GAO28879.1"/>
    <property type="molecule type" value="Genomic_DNA"/>
</dbReference>
<proteinExistence type="predicted"/>
<feature type="domain" description="Response regulatory" evidence="6">
    <location>
        <begin position="21"/>
        <end position="135"/>
    </location>
</feature>
<dbReference type="InterPro" id="IPR009057">
    <property type="entry name" value="Homeodomain-like_sf"/>
</dbReference>
<evidence type="ECO:0000313" key="8">
    <source>
        <dbReference type="Proteomes" id="UP000032900"/>
    </source>
</evidence>
<reference evidence="7 8" key="1">
    <citation type="journal article" date="2015" name="Microbes Environ.">
        <title>Distribution and evolution of nitrogen fixation genes in the phylum bacteroidetes.</title>
        <authorList>
            <person name="Inoue J."/>
            <person name="Oshima K."/>
            <person name="Suda W."/>
            <person name="Sakamoto M."/>
            <person name="Iino T."/>
            <person name="Noda S."/>
            <person name="Hongoh Y."/>
            <person name="Hattori M."/>
            <person name="Ohkuma M."/>
        </authorList>
    </citation>
    <scope>NUCLEOTIDE SEQUENCE [LARGE SCALE GENOMIC DNA]</scope>
    <source>
        <strain evidence="7">JCM 15548</strain>
    </source>
</reference>
<accession>A0A0E9LUG2</accession>